<dbReference type="RefSeq" id="WP_198111331.1">
    <property type="nucleotide sequence ID" value="NZ_JAEDAK010000007.1"/>
</dbReference>
<gene>
    <name evidence="1" type="ORF">I7X39_11660</name>
</gene>
<dbReference type="EMBL" id="JAEDAK010000007">
    <property type="protein sequence ID" value="MBH9577557.1"/>
    <property type="molecule type" value="Genomic_DNA"/>
</dbReference>
<accession>A0A931J642</accession>
<dbReference type="Proteomes" id="UP000613266">
    <property type="component" value="Unassembled WGS sequence"/>
</dbReference>
<keyword evidence="2" id="KW-1185">Reference proteome</keyword>
<organism evidence="1 2">
    <name type="scientific">Inhella proteolytica</name>
    <dbReference type="NCBI Taxonomy" id="2795029"/>
    <lineage>
        <taxon>Bacteria</taxon>
        <taxon>Pseudomonadati</taxon>
        <taxon>Pseudomonadota</taxon>
        <taxon>Betaproteobacteria</taxon>
        <taxon>Burkholderiales</taxon>
        <taxon>Sphaerotilaceae</taxon>
        <taxon>Inhella</taxon>
    </lineage>
</organism>
<comment type="caution">
    <text evidence="1">The sequence shown here is derived from an EMBL/GenBank/DDBJ whole genome shotgun (WGS) entry which is preliminary data.</text>
</comment>
<protein>
    <recommendedName>
        <fullName evidence="3">DUF2946 domain-containing protein</fullName>
    </recommendedName>
</protein>
<evidence type="ECO:0000313" key="1">
    <source>
        <dbReference type="EMBL" id="MBH9577557.1"/>
    </source>
</evidence>
<sequence>MKPIRRLPRYLLVLILWMGLLAPAISLSLGPVDPLVGVCRSPDGESPRAMAGWFEHCASCGALAQALGAPPSPVLLLPPPGLRPVLVARAAVTPSQAQPRLRPPARAPPQAA</sequence>
<proteinExistence type="predicted"/>
<dbReference type="AlphaFoldDB" id="A0A931J642"/>
<reference evidence="1" key="1">
    <citation type="submission" date="2020-12" db="EMBL/GenBank/DDBJ databases">
        <title>The genome sequence of Inhella sp. 1Y17.</title>
        <authorList>
            <person name="Liu Y."/>
        </authorList>
    </citation>
    <scope>NUCLEOTIDE SEQUENCE</scope>
    <source>
        <strain evidence="1">1Y17</strain>
    </source>
</reference>
<evidence type="ECO:0008006" key="3">
    <source>
        <dbReference type="Google" id="ProtNLM"/>
    </source>
</evidence>
<evidence type="ECO:0000313" key="2">
    <source>
        <dbReference type="Proteomes" id="UP000613266"/>
    </source>
</evidence>
<name>A0A931J642_9BURK</name>